<keyword evidence="2" id="KW-1003">Cell membrane</keyword>
<proteinExistence type="predicted"/>
<dbReference type="Pfam" id="PF01943">
    <property type="entry name" value="Polysacc_synt"/>
    <property type="match status" value="1"/>
</dbReference>
<feature type="transmembrane region" description="Helical" evidence="6">
    <location>
        <begin position="152"/>
        <end position="173"/>
    </location>
</feature>
<feature type="transmembrane region" description="Helical" evidence="6">
    <location>
        <begin position="217"/>
        <end position="235"/>
    </location>
</feature>
<protein>
    <submittedName>
        <fullName evidence="7">Oligosaccharide flippase family protein</fullName>
    </submittedName>
</protein>
<evidence type="ECO:0000256" key="3">
    <source>
        <dbReference type="ARBA" id="ARBA00022692"/>
    </source>
</evidence>
<dbReference type="InterPro" id="IPR002797">
    <property type="entry name" value="Polysacc_synth"/>
</dbReference>
<feature type="transmembrane region" description="Helical" evidence="6">
    <location>
        <begin position="333"/>
        <end position="350"/>
    </location>
</feature>
<feature type="transmembrane region" description="Helical" evidence="6">
    <location>
        <begin position="38"/>
        <end position="60"/>
    </location>
</feature>
<comment type="caution">
    <text evidence="7">The sequence shown here is derived from an EMBL/GenBank/DDBJ whole genome shotgun (WGS) entry which is preliminary data.</text>
</comment>
<evidence type="ECO:0000313" key="8">
    <source>
        <dbReference type="Proteomes" id="UP000468581"/>
    </source>
</evidence>
<dbReference type="AlphaFoldDB" id="A0A6P0UPR8"/>
<comment type="subcellular location">
    <subcellularLocation>
        <location evidence="1">Cell membrane</location>
        <topology evidence="1">Multi-pass membrane protein</topology>
    </subcellularLocation>
</comment>
<keyword evidence="8" id="KW-1185">Reference proteome</keyword>
<feature type="transmembrane region" description="Helical" evidence="6">
    <location>
        <begin position="122"/>
        <end position="140"/>
    </location>
</feature>
<sequence length="485" mass="54595">MGIIVNQSLKNTFFTYLGFAFGAINALFLYTNFLTEEYYGLVTYLLSAANIVMPLLTFGVHNSFIKFFSTYKEGKEQQGFVSFMLLLPLAIIIPVGLIGILFYSGITQWLSKENTLVEGYVWTIYAIAAAIAYFEVFFAWSKVHMRTVFGNFLKEVFHRVVVMVLLFLVYLGYMDANQFILATVVMYAIRTVLMFLVTLSTSKPRFKWALPSNSKSILKYTALIILAGSVANVLLEVDKFMIGQYLILENVAFYSVAIFIVMVITVPSRSMHQITYPITAKLMNERKMKELGELYKKSSLTLFIIGGAIFLLIALNIGELYKIVPAEYGGKEAIMVVFLVGLAKLSDTLLGNNNSIIFNSDYYRMMLLFGVLLAVLTVILNMIYIPIWGIRGAAFASLMAFLIYNSLKIWFVYKKFGMHPFSGGSLKTAGLLLLVFGIFYFWNFPFHPLINIGLKSLLIGGSYVLAVHRLAISGDISALISRFIK</sequence>
<feature type="transmembrane region" description="Helical" evidence="6">
    <location>
        <begin position="12"/>
        <end position="32"/>
    </location>
</feature>
<feature type="transmembrane region" description="Helical" evidence="6">
    <location>
        <begin position="80"/>
        <end position="102"/>
    </location>
</feature>
<feature type="transmembrane region" description="Helical" evidence="6">
    <location>
        <begin position="425"/>
        <end position="442"/>
    </location>
</feature>
<feature type="transmembrane region" description="Helical" evidence="6">
    <location>
        <begin position="362"/>
        <end position="387"/>
    </location>
</feature>
<evidence type="ECO:0000256" key="1">
    <source>
        <dbReference type="ARBA" id="ARBA00004651"/>
    </source>
</evidence>
<feature type="transmembrane region" description="Helical" evidence="6">
    <location>
        <begin position="393"/>
        <end position="413"/>
    </location>
</feature>
<dbReference type="InterPro" id="IPR050833">
    <property type="entry name" value="Poly_Biosynth_Transport"/>
</dbReference>
<dbReference type="PANTHER" id="PTHR30250">
    <property type="entry name" value="PST FAMILY PREDICTED COLANIC ACID TRANSPORTER"/>
    <property type="match status" value="1"/>
</dbReference>
<evidence type="ECO:0000256" key="2">
    <source>
        <dbReference type="ARBA" id="ARBA00022475"/>
    </source>
</evidence>
<reference evidence="7 8" key="1">
    <citation type="submission" date="2020-01" db="EMBL/GenBank/DDBJ databases">
        <title>Leptobacterium flavescens.</title>
        <authorList>
            <person name="Wang G."/>
        </authorList>
    </citation>
    <scope>NUCLEOTIDE SEQUENCE [LARGE SCALE GENOMIC DNA]</scope>
    <source>
        <strain evidence="7 8">KCTC 22160</strain>
    </source>
</reference>
<keyword evidence="5 6" id="KW-0472">Membrane</keyword>
<feature type="transmembrane region" description="Helical" evidence="6">
    <location>
        <begin position="247"/>
        <end position="266"/>
    </location>
</feature>
<evidence type="ECO:0000256" key="5">
    <source>
        <dbReference type="ARBA" id="ARBA00023136"/>
    </source>
</evidence>
<keyword evidence="3 6" id="KW-0812">Transmembrane</keyword>
<accession>A0A6P0UPR8</accession>
<name>A0A6P0UPR8_9FLAO</name>
<dbReference type="Proteomes" id="UP000468581">
    <property type="component" value="Unassembled WGS sequence"/>
</dbReference>
<gene>
    <name evidence="7" type="ORF">GWK08_10290</name>
</gene>
<evidence type="ECO:0000256" key="4">
    <source>
        <dbReference type="ARBA" id="ARBA00022989"/>
    </source>
</evidence>
<dbReference type="RefSeq" id="WP_163607010.1">
    <property type="nucleotide sequence ID" value="NZ_JAABOO010000002.1"/>
</dbReference>
<feature type="transmembrane region" description="Helical" evidence="6">
    <location>
        <begin position="300"/>
        <end position="321"/>
    </location>
</feature>
<organism evidence="7 8">
    <name type="scientific">Leptobacterium flavescens</name>
    <dbReference type="NCBI Taxonomy" id="472055"/>
    <lineage>
        <taxon>Bacteria</taxon>
        <taxon>Pseudomonadati</taxon>
        <taxon>Bacteroidota</taxon>
        <taxon>Flavobacteriia</taxon>
        <taxon>Flavobacteriales</taxon>
        <taxon>Flavobacteriaceae</taxon>
        <taxon>Leptobacterium</taxon>
    </lineage>
</organism>
<dbReference type="GO" id="GO:0005886">
    <property type="term" value="C:plasma membrane"/>
    <property type="evidence" value="ECO:0007669"/>
    <property type="project" value="UniProtKB-SubCell"/>
</dbReference>
<dbReference type="EMBL" id="JAABOO010000002">
    <property type="protein sequence ID" value="NER13829.1"/>
    <property type="molecule type" value="Genomic_DNA"/>
</dbReference>
<evidence type="ECO:0000313" key="7">
    <source>
        <dbReference type="EMBL" id="NER13829.1"/>
    </source>
</evidence>
<dbReference type="PANTHER" id="PTHR30250:SF11">
    <property type="entry name" value="O-ANTIGEN TRANSPORTER-RELATED"/>
    <property type="match status" value="1"/>
</dbReference>
<keyword evidence="4 6" id="KW-1133">Transmembrane helix</keyword>
<feature type="transmembrane region" description="Helical" evidence="6">
    <location>
        <begin position="179"/>
        <end position="197"/>
    </location>
</feature>
<evidence type="ECO:0000256" key="6">
    <source>
        <dbReference type="SAM" id="Phobius"/>
    </source>
</evidence>